<dbReference type="AlphaFoldDB" id="A0AAI8YL93"/>
<evidence type="ECO:0000313" key="2">
    <source>
        <dbReference type="EMBL" id="CAJ2511417.1"/>
    </source>
</evidence>
<feature type="compositionally biased region" description="Low complexity" evidence="1">
    <location>
        <begin position="67"/>
        <end position="78"/>
    </location>
</feature>
<feature type="compositionally biased region" description="Basic residues" evidence="1">
    <location>
        <begin position="91"/>
        <end position="101"/>
    </location>
</feature>
<feature type="region of interest" description="Disordered" evidence="1">
    <location>
        <begin position="1"/>
        <end position="101"/>
    </location>
</feature>
<evidence type="ECO:0000256" key="1">
    <source>
        <dbReference type="SAM" id="MobiDB-lite"/>
    </source>
</evidence>
<keyword evidence="3" id="KW-1185">Reference proteome</keyword>
<reference evidence="2" key="1">
    <citation type="submission" date="2023-10" db="EMBL/GenBank/DDBJ databases">
        <authorList>
            <person name="Hackl T."/>
        </authorList>
    </citation>
    <scope>NUCLEOTIDE SEQUENCE</scope>
</reference>
<gene>
    <name evidence="2" type="ORF">KHLLAP_LOCUS11885</name>
</gene>
<evidence type="ECO:0000313" key="3">
    <source>
        <dbReference type="Proteomes" id="UP001295740"/>
    </source>
</evidence>
<dbReference type="Proteomes" id="UP001295740">
    <property type="component" value="Unassembled WGS sequence"/>
</dbReference>
<accession>A0AAI8YL93</accession>
<name>A0AAI8YL93_9PEZI</name>
<protein>
    <submittedName>
        <fullName evidence="2">Uu.00g070420.m01.CDS01</fullName>
    </submittedName>
</protein>
<comment type="caution">
    <text evidence="2">The sequence shown here is derived from an EMBL/GenBank/DDBJ whole genome shotgun (WGS) entry which is preliminary data.</text>
</comment>
<feature type="compositionally biased region" description="Basic and acidic residues" evidence="1">
    <location>
        <begin position="10"/>
        <end position="21"/>
    </location>
</feature>
<sequence length="101" mass="10894">MGKLPPKPNDPWHPDRIKAEKAGIYMPLVPPSTTETKTGGYSPCGMPPPSPDPEVLNREEQWGPALDPSSSSSASGSSDSDEDSSPSTPKASKKRKRYEEQ</sequence>
<dbReference type="EMBL" id="CAUWAG010000018">
    <property type="protein sequence ID" value="CAJ2511417.1"/>
    <property type="molecule type" value="Genomic_DNA"/>
</dbReference>
<proteinExistence type="predicted"/>
<organism evidence="2 3">
    <name type="scientific">Anthostomella pinea</name>
    <dbReference type="NCBI Taxonomy" id="933095"/>
    <lineage>
        <taxon>Eukaryota</taxon>
        <taxon>Fungi</taxon>
        <taxon>Dikarya</taxon>
        <taxon>Ascomycota</taxon>
        <taxon>Pezizomycotina</taxon>
        <taxon>Sordariomycetes</taxon>
        <taxon>Xylariomycetidae</taxon>
        <taxon>Xylariales</taxon>
        <taxon>Xylariaceae</taxon>
        <taxon>Anthostomella</taxon>
    </lineage>
</organism>